<evidence type="ECO:0000256" key="1">
    <source>
        <dbReference type="ARBA" id="ARBA00022729"/>
    </source>
</evidence>
<dbReference type="GO" id="GO:0007623">
    <property type="term" value="P:circadian rhythm"/>
    <property type="evidence" value="ECO:0007669"/>
    <property type="project" value="UniProtKB-ARBA"/>
</dbReference>
<dbReference type="InterPro" id="IPR010562">
    <property type="entry name" value="Haemolymph_juvenile_hormone-bd"/>
</dbReference>
<gene>
    <name evidence="4" type="ORF">AAG570_009630</name>
</gene>
<keyword evidence="2" id="KW-0090">Biological rhythms</keyword>
<comment type="caution">
    <text evidence="4">The sequence shown here is derived from an EMBL/GenBank/DDBJ whole genome shotgun (WGS) entry which is preliminary data.</text>
</comment>
<dbReference type="Proteomes" id="UP001558652">
    <property type="component" value="Unassembled WGS sequence"/>
</dbReference>
<dbReference type="InterPro" id="IPR038606">
    <property type="entry name" value="To_sf"/>
</dbReference>
<dbReference type="PANTHER" id="PTHR11008:SF41">
    <property type="entry name" value="RE70318P"/>
    <property type="match status" value="1"/>
</dbReference>
<dbReference type="Pfam" id="PF06585">
    <property type="entry name" value="JHBP"/>
    <property type="match status" value="1"/>
</dbReference>
<feature type="non-terminal residue" evidence="4">
    <location>
        <position position="1"/>
    </location>
</feature>
<keyword evidence="5" id="KW-1185">Reference proteome</keyword>
<sequence>SYITPCSRNDPDLENCVVRNGQKAIPYFVNGDPKYRVPRLDPFFVPELSVSQGNRQLGLRLTLRDTETFGLRNATFTRAKLDLKAGEARWDFKIPRIEILGQYSVSGQILILPVFGNGLANITLTMLELGYKHSWGLVQRKGKEYMEFTEGEIIFKTGRTYFDLQNLFNGDKLLGENMNMFLNQHWEEVIKELGPVVAEAVSKIFSLMLSNIAQLVPYSEIYPDT</sequence>
<proteinExistence type="inferred from homology"/>
<keyword evidence="1" id="KW-0732">Signal</keyword>
<protein>
    <recommendedName>
        <fullName evidence="6">Hemolymph juvenile hormone binding protein</fullName>
    </recommendedName>
</protein>
<evidence type="ECO:0000256" key="2">
    <source>
        <dbReference type="ARBA" id="ARBA00023108"/>
    </source>
</evidence>
<dbReference type="EMBL" id="JBFDAA010000004">
    <property type="protein sequence ID" value="KAL1137935.1"/>
    <property type="molecule type" value="Genomic_DNA"/>
</dbReference>
<evidence type="ECO:0000256" key="3">
    <source>
        <dbReference type="ARBA" id="ARBA00060902"/>
    </source>
</evidence>
<reference evidence="4 5" key="1">
    <citation type="submission" date="2024-07" db="EMBL/GenBank/DDBJ databases">
        <title>Chromosome-level genome assembly of the water stick insect Ranatra chinensis (Heteroptera: Nepidae).</title>
        <authorList>
            <person name="Liu X."/>
        </authorList>
    </citation>
    <scope>NUCLEOTIDE SEQUENCE [LARGE SCALE GENOMIC DNA]</scope>
    <source>
        <strain evidence="4">Cailab_2021Rc</strain>
        <tissue evidence="4">Muscle</tissue>
    </source>
</reference>
<dbReference type="PANTHER" id="PTHR11008">
    <property type="entry name" value="PROTEIN TAKEOUT-LIKE PROTEIN"/>
    <property type="match status" value="1"/>
</dbReference>
<comment type="similarity">
    <text evidence="3">Belongs to the TO family.</text>
</comment>
<dbReference type="Gene3D" id="3.15.10.30">
    <property type="entry name" value="Haemolymph juvenile hormone binding protein"/>
    <property type="match status" value="1"/>
</dbReference>
<dbReference type="FunFam" id="3.15.10.30:FF:000001">
    <property type="entry name" value="Takeout-like protein 1"/>
    <property type="match status" value="1"/>
</dbReference>
<dbReference type="AlphaFoldDB" id="A0ABD0YPV9"/>
<accession>A0ABD0YPV9</accession>
<evidence type="ECO:0000313" key="5">
    <source>
        <dbReference type="Proteomes" id="UP001558652"/>
    </source>
</evidence>
<dbReference type="SMART" id="SM00700">
    <property type="entry name" value="JHBP"/>
    <property type="match status" value="1"/>
</dbReference>
<evidence type="ECO:0000313" key="4">
    <source>
        <dbReference type="EMBL" id="KAL1137935.1"/>
    </source>
</evidence>
<organism evidence="4 5">
    <name type="scientific">Ranatra chinensis</name>
    <dbReference type="NCBI Taxonomy" id="642074"/>
    <lineage>
        <taxon>Eukaryota</taxon>
        <taxon>Metazoa</taxon>
        <taxon>Ecdysozoa</taxon>
        <taxon>Arthropoda</taxon>
        <taxon>Hexapoda</taxon>
        <taxon>Insecta</taxon>
        <taxon>Pterygota</taxon>
        <taxon>Neoptera</taxon>
        <taxon>Paraneoptera</taxon>
        <taxon>Hemiptera</taxon>
        <taxon>Heteroptera</taxon>
        <taxon>Panheteroptera</taxon>
        <taxon>Nepomorpha</taxon>
        <taxon>Nepidae</taxon>
        <taxon>Ranatrinae</taxon>
        <taxon>Ranatra</taxon>
    </lineage>
</organism>
<name>A0ABD0YPV9_9HEMI</name>
<evidence type="ECO:0008006" key="6">
    <source>
        <dbReference type="Google" id="ProtNLM"/>
    </source>
</evidence>